<dbReference type="RefSeq" id="WP_197747050.1">
    <property type="nucleotide sequence ID" value="NZ_AP022613.1"/>
</dbReference>
<keyword evidence="2" id="KW-1185">Reference proteome</keyword>
<proteinExistence type="predicted"/>
<organism evidence="1 2">
    <name type="scientific">Mycobacterium conspicuum</name>
    <dbReference type="NCBI Taxonomy" id="44010"/>
    <lineage>
        <taxon>Bacteria</taxon>
        <taxon>Bacillati</taxon>
        <taxon>Actinomycetota</taxon>
        <taxon>Actinomycetes</taxon>
        <taxon>Mycobacteriales</taxon>
        <taxon>Mycobacteriaceae</taxon>
        <taxon>Mycobacterium</taxon>
    </lineage>
</organism>
<name>A0A7I7YJB7_9MYCO</name>
<dbReference type="InterPro" id="IPR052922">
    <property type="entry name" value="Cytidylate_Kinase-2"/>
</dbReference>
<dbReference type="SUPFAM" id="SSF52540">
    <property type="entry name" value="P-loop containing nucleoside triphosphate hydrolases"/>
    <property type="match status" value="1"/>
</dbReference>
<reference evidence="1 2" key="1">
    <citation type="journal article" date="2019" name="Emerg. Microbes Infect.">
        <title>Comprehensive subspecies identification of 175 nontuberculous mycobacteria species based on 7547 genomic profiles.</title>
        <authorList>
            <person name="Matsumoto Y."/>
            <person name="Kinjo T."/>
            <person name="Motooka D."/>
            <person name="Nabeya D."/>
            <person name="Jung N."/>
            <person name="Uechi K."/>
            <person name="Horii T."/>
            <person name="Iida T."/>
            <person name="Fujita J."/>
            <person name="Nakamura S."/>
        </authorList>
    </citation>
    <scope>NUCLEOTIDE SEQUENCE [LARGE SCALE GENOMIC DNA]</scope>
    <source>
        <strain evidence="1 2">JCM 14738</strain>
    </source>
</reference>
<dbReference type="PANTHER" id="PTHR37816">
    <property type="entry name" value="YALI0E33011P"/>
    <property type="match status" value="1"/>
</dbReference>
<protein>
    <submittedName>
        <fullName evidence="1">Topology modulation protein</fullName>
    </submittedName>
</protein>
<accession>A0A7I7YJB7</accession>
<evidence type="ECO:0000313" key="2">
    <source>
        <dbReference type="Proteomes" id="UP000467385"/>
    </source>
</evidence>
<evidence type="ECO:0000313" key="1">
    <source>
        <dbReference type="EMBL" id="BBZ41437.1"/>
    </source>
</evidence>
<sequence>MKLEGSMQRVVILGRGGAGKSVLAQQLSVRLRIPVIELDSLFWLPGPRPTAEQDWTEIQRRLVAGERWIIDGDLGPYDTGLALRLRAADTIVVLDFPLCRCVWRTLRRSRETREYWAWVCRYRRDSLPVIRAAIARSACDAAVHILHNPRQVRLLFDV</sequence>
<dbReference type="Gene3D" id="3.40.50.300">
    <property type="entry name" value="P-loop containing nucleotide triphosphate hydrolases"/>
    <property type="match status" value="1"/>
</dbReference>
<dbReference type="PANTHER" id="PTHR37816:SF3">
    <property type="entry name" value="MODULATES DNA TOPOLOGY"/>
    <property type="match status" value="1"/>
</dbReference>
<dbReference type="EMBL" id="AP022613">
    <property type="protein sequence ID" value="BBZ41437.1"/>
    <property type="molecule type" value="Genomic_DNA"/>
</dbReference>
<dbReference type="InterPro" id="IPR027417">
    <property type="entry name" value="P-loop_NTPase"/>
</dbReference>
<dbReference type="Proteomes" id="UP000467385">
    <property type="component" value="Chromosome"/>
</dbReference>
<dbReference type="AlphaFoldDB" id="A0A7I7YJB7"/>
<gene>
    <name evidence="1" type="primary">flaR</name>
    <name evidence="1" type="ORF">MCNS_45000</name>
</gene>